<feature type="compositionally biased region" description="Basic and acidic residues" evidence="2">
    <location>
        <begin position="271"/>
        <end position="290"/>
    </location>
</feature>
<name>A0A1C6UP11_9ACTN</name>
<gene>
    <name evidence="4" type="ORF">GA0070617_3035</name>
</gene>
<dbReference type="OrthoDB" id="190168at2"/>
<dbReference type="STRING" id="683228.GA0070617_3035"/>
<feature type="region of interest" description="Disordered" evidence="2">
    <location>
        <begin position="1"/>
        <end position="33"/>
    </location>
</feature>
<proteinExistence type="predicted"/>
<evidence type="ECO:0000256" key="2">
    <source>
        <dbReference type="SAM" id="MobiDB-lite"/>
    </source>
</evidence>
<evidence type="ECO:0000259" key="3">
    <source>
        <dbReference type="Pfam" id="PF01648"/>
    </source>
</evidence>
<dbReference type="Pfam" id="PF01648">
    <property type="entry name" value="ACPS"/>
    <property type="match status" value="1"/>
</dbReference>
<dbReference type="SUPFAM" id="SSF56214">
    <property type="entry name" value="4'-phosphopantetheinyl transferase"/>
    <property type="match status" value="2"/>
</dbReference>
<sequence>MPGWPDPTRAGDPPVAALSGPRAGTGPGPPPGADIWHIGLDVEPEVVRLVTELLDADERRRAAGMRDPVAGMRYVLAHAAVRTVLGGYLGTCGYTLHWARGPNGKPYFDGRWRRWQWSLSRSGGHALLAVCLTDPVGVDLEQIRDGDPVPALATRFLPAEEAAAVLGQPDPAGRHAAYHRLLSRKEACVKASGGRFLEGLRLGVLMSGDAATGGVAAGPGQVTGTGALAGQRWMLRDLPAPPGYVAALATTGTRLGRLRMFEWDWRQPHHRREDAGRLRRSREDAGRLPDEPPNPPPAETYRSVRGSPVIASGPRESQ</sequence>
<dbReference type="Gene3D" id="3.90.470.20">
    <property type="entry name" value="4'-phosphopantetheinyl transferase domain"/>
    <property type="match status" value="1"/>
</dbReference>
<dbReference type="AlphaFoldDB" id="A0A1C6UP11"/>
<dbReference type="GO" id="GO:0008897">
    <property type="term" value="F:holo-[acyl-carrier-protein] synthase activity"/>
    <property type="evidence" value="ECO:0007669"/>
    <property type="project" value="InterPro"/>
</dbReference>
<evidence type="ECO:0000313" key="5">
    <source>
        <dbReference type="Proteomes" id="UP000198937"/>
    </source>
</evidence>
<organism evidence="4 5">
    <name type="scientific">Micromonospora yangpuensis</name>
    <dbReference type="NCBI Taxonomy" id="683228"/>
    <lineage>
        <taxon>Bacteria</taxon>
        <taxon>Bacillati</taxon>
        <taxon>Actinomycetota</taxon>
        <taxon>Actinomycetes</taxon>
        <taxon>Micromonosporales</taxon>
        <taxon>Micromonosporaceae</taxon>
        <taxon>Micromonospora</taxon>
    </lineage>
</organism>
<feature type="region of interest" description="Disordered" evidence="2">
    <location>
        <begin position="271"/>
        <end position="318"/>
    </location>
</feature>
<accession>A0A1C6UP11</accession>
<keyword evidence="1 4" id="KW-0808">Transferase</keyword>
<dbReference type="GO" id="GO:0000287">
    <property type="term" value="F:magnesium ion binding"/>
    <property type="evidence" value="ECO:0007669"/>
    <property type="project" value="InterPro"/>
</dbReference>
<dbReference type="InterPro" id="IPR037143">
    <property type="entry name" value="4-PPantetheinyl_Trfase_dom_sf"/>
</dbReference>
<evidence type="ECO:0000313" key="4">
    <source>
        <dbReference type="EMBL" id="SCL55718.1"/>
    </source>
</evidence>
<dbReference type="InterPro" id="IPR008278">
    <property type="entry name" value="4-PPantetheinyl_Trfase_dom"/>
</dbReference>
<evidence type="ECO:0000256" key="1">
    <source>
        <dbReference type="ARBA" id="ARBA00022679"/>
    </source>
</evidence>
<feature type="domain" description="4'-phosphopantetheinyl transferase" evidence="3">
    <location>
        <begin position="135"/>
        <end position="200"/>
    </location>
</feature>
<reference evidence="4 5" key="1">
    <citation type="submission" date="2016-06" db="EMBL/GenBank/DDBJ databases">
        <authorList>
            <person name="Kjaerup R.B."/>
            <person name="Dalgaard T.S."/>
            <person name="Juul-Madsen H.R."/>
        </authorList>
    </citation>
    <scope>NUCLEOTIDE SEQUENCE [LARGE SCALE GENOMIC DNA]</scope>
    <source>
        <strain evidence="4 5">DSM 45577</strain>
    </source>
</reference>
<keyword evidence="5" id="KW-1185">Reference proteome</keyword>
<dbReference type="RefSeq" id="WP_091437967.1">
    <property type="nucleotide sequence ID" value="NZ_BMMJ01000005.1"/>
</dbReference>
<protein>
    <submittedName>
        <fullName evidence="4">4'-phosphopantetheinyl transferase</fullName>
    </submittedName>
</protein>
<dbReference type="Proteomes" id="UP000198937">
    <property type="component" value="Unassembled WGS sequence"/>
</dbReference>
<dbReference type="EMBL" id="FMIA01000002">
    <property type="protein sequence ID" value="SCL55718.1"/>
    <property type="molecule type" value="Genomic_DNA"/>
</dbReference>